<evidence type="ECO:0000313" key="4">
    <source>
        <dbReference type="EMBL" id="PQO40511.1"/>
    </source>
</evidence>
<organism evidence="4 5">
    <name type="scientific">Blastopirellula marina</name>
    <dbReference type="NCBI Taxonomy" id="124"/>
    <lineage>
        <taxon>Bacteria</taxon>
        <taxon>Pseudomonadati</taxon>
        <taxon>Planctomycetota</taxon>
        <taxon>Planctomycetia</taxon>
        <taxon>Pirellulales</taxon>
        <taxon>Pirellulaceae</taxon>
        <taxon>Blastopirellula</taxon>
    </lineage>
</organism>
<comment type="caution">
    <text evidence="4">The sequence shown here is derived from an EMBL/GenBank/DDBJ whole genome shotgun (WGS) entry which is preliminary data.</text>
</comment>
<proteinExistence type="predicted"/>
<feature type="region of interest" description="Disordered" evidence="1">
    <location>
        <begin position="90"/>
        <end position="162"/>
    </location>
</feature>
<dbReference type="RefSeq" id="WP_105327747.1">
    <property type="nucleotide sequence ID" value="NZ_PUHY01000001.1"/>
</dbReference>
<dbReference type="SUPFAM" id="SSF50998">
    <property type="entry name" value="Quinoprotein alcohol dehydrogenase-like"/>
    <property type="match status" value="1"/>
</dbReference>
<evidence type="ECO:0000313" key="5">
    <source>
        <dbReference type="Proteomes" id="UP000238322"/>
    </source>
</evidence>
<dbReference type="InterPro" id="IPR018391">
    <property type="entry name" value="PQQ_b-propeller_rpt"/>
</dbReference>
<dbReference type="Pfam" id="PF13360">
    <property type="entry name" value="PQQ_2"/>
    <property type="match status" value="1"/>
</dbReference>
<reference evidence="4 5" key="1">
    <citation type="submission" date="2018-02" db="EMBL/GenBank/DDBJ databases">
        <title>Comparative genomes isolates from brazilian mangrove.</title>
        <authorList>
            <person name="Araujo J.E."/>
            <person name="Taketani R.G."/>
            <person name="Silva M.C.P."/>
            <person name="Loureco M.V."/>
            <person name="Andreote F.D."/>
        </authorList>
    </citation>
    <scope>NUCLEOTIDE SEQUENCE [LARGE SCALE GENOMIC DNA]</scope>
    <source>
        <strain evidence="4 5">Hex-1 MGV</strain>
    </source>
</reference>
<dbReference type="PANTHER" id="PTHR34512">
    <property type="entry name" value="CELL SURFACE PROTEIN"/>
    <property type="match status" value="1"/>
</dbReference>
<accession>A0A2S8G8B0</accession>
<dbReference type="InterPro" id="IPR002372">
    <property type="entry name" value="PQQ_rpt_dom"/>
</dbReference>
<evidence type="ECO:0000256" key="2">
    <source>
        <dbReference type="SAM" id="SignalP"/>
    </source>
</evidence>
<dbReference type="Proteomes" id="UP000238322">
    <property type="component" value="Unassembled WGS sequence"/>
</dbReference>
<feature type="domain" description="Pyrrolo-quinoline quinone repeat" evidence="3">
    <location>
        <begin position="169"/>
        <end position="418"/>
    </location>
</feature>
<keyword evidence="2" id="KW-0732">Signal</keyword>
<dbReference type="InterPro" id="IPR011047">
    <property type="entry name" value="Quinoprotein_ADH-like_sf"/>
</dbReference>
<dbReference type="InterPro" id="IPR015943">
    <property type="entry name" value="WD40/YVTN_repeat-like_dom_sf"/>
</dbReference>
<sequence length="499" mass="53355">MKSSSLVALAGLLSLALSISQTLAAEATPDNWANWRGPNFNGTSLSAKPPTSWSEEENIKWKVPIAGSGSSSPIIWGEKLFLLTAVPQEKPDDADAVDEEKTDEAPSERPRERQPQGDSAEPPRRGPGGFGRGPGGPAGPGGRGGRPGGFGRGGFGRGGEAPTTPVEFTVLCLDKTTGKEIWSKVATQQIPHEAGHGTNTFASSSVVTDGKIVIAFFGSRGIFCYDIDGGLLWERDLGKQQTRNAFGEGSTPALYGDTVIVPWDHEGDSFVLALDAKSGKDLWKVDRDEATSWATPVVTEFNGNAQVIMNGTTRVRSYDLKSGDLLWECGGQATNPIPTPIIYEDMAICMTGYRGYAVYAIKLNAKGDVTKSDDAIAWSRTDVGPYIASATLYDDKLYVTKSRDGILYCLDAKTGETIYGPERLPEASTLYSSLVAADGKVYVSDRDGTTVVLDAGPEFKVLATNQIEEGIDASLAFSGSQIFLRGSDHLYCIEQKDAK</sequence>
<dbReference type="SMART" id="SM00564">
    <property type="entry name" value="PQQ"/>
    <property type="match status" value="5"/>
</dbReference>
<name>A0A2S8G8B0_9BACT</name>
<feature type="compositionally biased region" description="Acidic residues" evidence="1">
    <location>
        <begin position="92"/>
        <end position="102"/>
    </location>
</feature>
<dbReference type="Gene3D" id="2.130.10.10">
    <property type="entry name" value="YVTN repeat-like/Quinoprotein amine dehydrogenase"/>
    <property type="match status" value="1"/>
</dbReference>
<evidence type="ECO:0000256" key="1">
    <source>
        <dbReference type="SAM" id="MobiDB-lite"/>
    </source>
</evidence>
<gene>
    <name evidence="4" type="ORF">C5Y83_00845</name>
</gene>
<feature type="signal peptide" evidence="2">
    <location>
        <begin position="1"/>
        <end position="24"/>
    </location>
</feature>
<dbReference type="OrthoDB" id="244732at2"/>
<feature type="compositionally biased region" description="Gly residues" evidence="1">
    <location>
        <begin position="126"/>
        <end position="159"/>
    </location>
</feature>
<dbReference type="EMBL" id="PUHY01000001">
    <property type="protein sequence ID" value="PQO40511.1"/>
    <property type="molecule type" value="Genomic_DNA"/>
</dbReference>
<dbReference type="AlphaFoldDB" id="A0A2S8G8B0"/>
<protein>
    <recommendedName>
        <fullName evidence="3">Pyrrolo-quinoline quinone repeat domain-containing protein</fullName>
    </recommendedName>
</protein>
<evidence type="ECO:0000259" key="3">
    <source>
        <dbReference type="Pfam" id="PF13360"/>
    </source>
</evidence>
<dbReference type="PANTHER" id="PTHR34512:SF30">
    <property type="entry name" value="OUTER MEMBRANE PROTEIN ASSEMBLY FACTOR BAMB"/>
    <property type="match status" value="1"/>
</dbReference>
<feature type="chain" id="PRO_5015467150" description="Pyrrolo-quinoline quinone repeat domain-containing protein" evidence="2">
    <location>
        <begin position="25"/>
        <end position="499"/>
    </location>
</feature>
<feature type="compositionally biased region" description="Basic and acidic residues" evidence="1">
    <location>
        <begin position="103"/>
        <end position="115"/>
    </location>
</feature>